<dbReference type="Proteomes" id="UP000011669">
    <property type="component" value="Unassembled WGS sequence"/>
</dbReference>
<dbReference type="Pfam" id="PF00381">
    <property type="entry name" value="PTS-HPr"/>
    <property type="match status" value="1"/>
</dbReference>
<dbReference type="InterPro" id="IPR050399">
    <property type="entry name" value="HPr"/>
</dbReference>
<dbReference type="PROSITE" id="PS51350">
    <property type="entry name" value="PTS_HPR_DOM"/>
    <property type="match status" value="1"/>
</dbReference>
<evidence type="ECO:0000256" key="3">
    <source>
        <dbReference type="ARBA" id="ARBA00022683"/>
    </source>
</evidence>
<dbReference type="InterPro" id="IPR000032">
    <property type="entry name" value="HPr-like"/>
</dbReference>
<evidence type="ECO:0000313" key="7">
    <source>
        <dbReference type="Proteomes" id="UP000011669"/>
    </source>
</evidence>
<name>M0MG38_9EURY</name>
<dbReference type="RefSeq" id="WP_006077538.1">
    <property type="nucleotide sequence ID" value="NZ_AOMD01000021.1"/>
</dbReference>
<dbReference type="InterPro" id="IPR001020">
    <property type="entry name" value="PTS_HPr_His_P_site"/>
</dbReference>
<protein>
    <submittedName>
        <fullName evidence="6">Phosphotransferase system, phosphocarrier protein HPr</fullName>
    </submittedName>
</protein>
<evidence type="ECO:0000259" key="5">
    <source>
        <dbReference type="PROSITE" id="PS51350"/>
    </source>
</evidence>
<dbReference type="STRING" id="1227455.C449_08439"/>
<dbReference type="EMBL" id="AOMD01000021">
    <property type="protein sequence ID" value="EMA44671.1"/>
    <property type="molecule type" value="Genomic_DNA"/>
</dbReference>
<dbReference type="InterPro" id="IPR035895">
    <property type="entry name" value="HPr-like_sf"/>
</dbReference>
<dbReference type="OrthoDB" id="307063at2157"/>
<dbReference type="GO" id="GO:0005737">
    <property type="term" value="C:cytoplasm"/>
    <property type="evidence" value="ECO:0007669"/>
    <property type="project" value="UniProtKB-SubCell"/>
</dbReference>
<dbReference type="InParanoid" id="M0MG38"/>
<keyword evidence="2" id="KW-0963">Cytoplasm</keyword>
<dbReference type="PRINTS" id="PR00107">
    <property type="entry name" value="PHOSPHOCPHPR"/>
</dbReference>
<comment type="caution">
    <text evidence="6">The sequence shown here is derived from an EMBL/GenBank/DDBJ whole genome shotgun (WGS) entry which is preliminary data.</text>
</comment>
<evidence type="ECO:0000256" key="1">
    <source>
        <dbReference type="ARBA" id="ARBA00004496"/>
    </source>
</evidence>
<dbReference type="PANTHER" id="PTHR33705:SF2">
    <property type="entry name" value="PHOSPHOCARRIER PROTEIN NPR"/>
    <property type="match status" value="1"/>
</dbReference>
<evidence type="ECO:0000256" key="2">
    <source>
        <dbReference type="ARBA" id="ARBA00022490"/>
    </source>
</evidence>
<dbReference type="GO" id="GO:0009401">
    <property type="term" value="P:phosphoenolpyruvate-dependent sugar phosphotransferase system"/>
    <property type="evidence" value="ECO:0007669"/>
    <property type="project" value="UniProtKB-KW"/>
</dbReference>
<keyword evidence="7" id="KW-1185">Reference proteome</keyword>
<dbReference type="Gene3D" id="3.30.1340.10">
    <property type="entry name" value="HPr-like"/>
    <property type="match status" value="1"/>
</dbReference>
<dbReference type="SUPFAM" id="SSF55594">
    <property type="entry name" value="HPr-like"/>
    <property type="match status" value="1"/>
</dbReference>
<feature type="compositionally biased region" description="Acidic residues" evidence="4">
    <location>
        <begin position="85"/>
        <end position="96"/>
    </location>
</feature>
<sequence length="104" mass="10626">VPEAGLHARPASTFVRTANEFDADIEIAPIEGEPVNARSMLAVTGLGVESGEDVRLFVEGADAAAALDALEAVLSTPEESSGEREDGDGGTDEVVEDGNGTEKG</sequence>
<organism evidence="6 7">
    <name type="scientific">Halococcus saccharolyticus DSM 5350</name>
    <dbReference type="NCBI Taxonomy" id="1227455"/>
    <lineage>
        <taxon>Archaea</taxon>
        <taxon>Methanobacteriati</taxon>
        <taxon>Methanobacteriota</taxon>
        <taxon>Stenosarchaea group</taxon>
        <taxon>Halobacteria</taxon>
        <taxon>Halobacteriales</taxon>
        <taxon>Halococcaceae</taxon>
        <taxon>Halococcus</taxon>
    </lineage>
</organism>
<feature type="region of interest" description="Disordered" evidence="4">
    <location>
        <begin position="73"/>
        <end position="104"/>
    </location>
</feature>
<keyword evidence="6" id="KW-0808">Transferase</keyword>
<feature type="non-terminal residue" evidence="6">
    <location>
        <position position="1"/>
    </location>
</feature>
<dbReference type="NCBIfam" id="TIGR01003">
    <property type="entry name" value="PTS_HPr_family"/>
    <property type="match status" value="1"/>
</dbReference>
<keyword evidence="3" id="KW-0598">Phosphotransferase system</keyword>
<dbReference type="GO" id="GO:0016740">
    <property type="term" value="F:transferase activity"/>
    <property type="evidence" value="ECO:0007669"/>
    <property type="project" value="UniProtKB-KW"/>
</dbReference>
<dbReference type="CDD" id="cd00367">
    <property type="entry name" value="PTS-HPr_like"/>
    <property type="match status" value="1"/>
</dbReference>
<dbReference type="AlphaFoldDB" id="M0MG38"/>
<accession>M0MG38</accession>
<reference evidence="6 7" key="1">
    <citation type="journal article" date="2014" name="PLoS Genet.">
        <title>Phylogenetically driven sequencing of extremely halophilic archaea reveals strategies for static and dynamic osmo-response.</title>
        <authorList>
            <person name="Becker E.A."/>
            <person name="Seitzer P.M."/>
            <person name="Tritt A."/>
            <person name="Larsen D."/>
            <person name="Krusor M."/>
            <person name="Yao A.I."/>
            <person name="Wu D."/>
            <person name="Madern D."/>
            <person name="Eisen J.A."/>
            <person name="Darling A.E."/>
            <person name="Facciotti M.T."/>
        </authorList>
    </citation>
    <scope>NUCLEOTIDE SEQUENCE [LARGE SCALE GENOMIC DNA]</scope>
    <source>
        <strain evidence="6 7">DSM 5350</strain>
    </source>
</reference>
<proteinExistence type="predicted"/>
<evidence type="ECO:0000256" key="4">
    <source>
        <dbReference type="SAM" id="MobiDB-lite"/>
    </source>
</evidence>
<comment type="subcellular location">
    <subcellularLocation>
        <location evidence="1">Cytoplasm</location>
    </subcellularLocation>
</comment>
<feature type="domain" description="HPr" evidence="5">
    <location>
        <begin position="1"/>
        <end position="84"/>
    </location>
</feature>
<dbReference type="PATRIC" id="fig|1227455.4.peg.1727"/>
<dbReference type="PROSITE" id="PS00369">
    <property type="entry name" value="PTS_HPR_HIS"/>
    <property type="match status" value="1"/>
</dbReference>
<evidence type="ECO:0000313" key="6">
    <source>
        <dbReference type="EMBL" id="EMA44671.1"/>
    </source>
</evidence>
<gene>
    <name evidence="6" type="ORF">C449_08439</name>
</gene>
<dbReference type="PANTHER" id="PTHR33705">
    <property type="entry name" value="PHOSPHOCARRIER PROTEIN HPR"/>
    <property type="match status" value="1"/>
</dbReference>